<dbReference type="Proteomes" id="UP000281553">
    <property type="component" value="Unassembled WGS sequence"/>
</dbReference>
<protein>
    <submittedName>
        <fullName evidence="1">Uncharacterized protein</fullName>
    </submittedName>
</protein>
<dbReference type="OrthoDB" id="413313at2759"/>
<keyword evidence="2" id="KW-1185">Reference proteome</keyword>
<accession>A0A3P7M296</accession>
<dbReference type="EMBL" id="UYRU01073415">
    <property type="protein sequence ID" value="VDN23414.1"/>
    <property type="molecule type" value="Genomic_DNA"/>
</dbReference>
<dbReference type="Pfam" id="PF02995">
    <property type="entry name" value="DUF229"/>
    <property type="match status" value="1"/>
</dbReference>
<evidence type="ECO:0000313" key="2">
    <source>
        <dbReference type="Proteomes" id="UP000281553"/>
    </source>
</evidence>
<name>A0A3P7M296_DIBLA</name>
<reference evidence="1 2" key="1">
    <citation type="submission" date="2018-11" db="EMBL/GenBank/DDBJ databases">
        <authorList>
            <consortium name="Pathogen Informatics"/>
        </authorList>
    </citation>
    <scope>NUCLEOTIDE SEQUENCE [LARGE SCALE GENOMIC DNA]</scope>
</reference>
<gene>
    <name evidence="1" type="ORF">DILT_LOCUS14251</name>
</gene>
<dbReference type="AlphaFoldDB" id="A0A3P7M296"/>
<dbReference type="GO" id="GO:0005615">
    <property type="term" value="C:extracellular space"/>
    <property type="evidence" value="ECO:0007669"/>
    <property type="project" value="TreeGrafter"/>
</dbReference>
<dbReference type="PANTHER" id="PTHR10974">
    <property type="entry name" value="FI08016P-RELATED"/>
    <property type="match status" value="1"/>
</dbReference>
<organism evidence="1 2">
    <name type="scientific">Dibothriocephalus latus</name>
    <name type="common">Fish tapeworm</name>
    <name type="synonym">Diphyllobothrium latum</name>
    <dbReference type="NCBI Taxonomy" id="60516"/>
    <lineage>
        <taxon>Eukaryota</taxon>
        <taxon>Metazoa</taxon>
        <taxon>Spiralia</taxon>
        <taxon>Lophotrochozoa</taxon>
        <taxon>Platyhelminthes</taxon>
        <taxon>Cestoda</taxon>
        <taxon>Eucestoda</taxon>
        <taxon>Diphyllobothriidea</taxon>
        <taxon>Diphyllobothriidae</taxon>
        <taxon>Dibothriocephalus</taxon>
    </lineage>
</organism>
<dbReference type="InterPro" id="IPR004245">
    <property type="entry name" value="DUF229"/>
</dbReference>
<sequence length="412" mass="46211">MLVSHVCVVDGALHCAGQWWPMRVLPRRVTPKRAILTLVSLGLLSVLLRIPLRLPFISQNEDNHIAYQAEDVEENASLPKRHCRLPPLEIWPGDLQQSKKDGEPSPLNCSLTGLQFVVEQATGGPPSYPPSLLSLEARLDRGVLRLRKVDKSSPPIRCDLFPIIRLDDFRSIYGEVEEEVRDGHRPRHPHNMLLCQPVANFFPGKLFNWRRESLLSQKRFFFCGSSPAPAVEPVKHEDLSNVLLLGIDSLSRLSWLRYLPRTMGLLQRLVQDRGGIFNLFNIVGDGTTANLLALLTGYFEQELPEARRFVAEIMPGQAGLLDASLSKESDRSEIASSTVLDDFPWIWGEYAGRGGYATHYIEDTTNYGTFQYRLRGFGSKKTPVDSYGRPCLVAAAQDEARYGKRLGCTAST</sequence>
<dbReference type="PANTHER" id="PTHR10974:SF1">
    <property type="entry name" value="FI08016P-RELATED"/>
    <property type="match status" value="1"/>
</dbReference>
<proteinExistence type="predicted"/>
<evidence type="ECO:0000313" key="1">
    <source>
        <dbReference type="EMBL" id="VDN23414.1"/>
    </source>
</evidence>